<evidence type="ECO:0000259" key="1">
    <source>
        <dbReference type="Pfam" id="PF07290"/>
    </source>
</evidence>
<dbReference type="AlphaFoldDB" id="A0A0K4QT08"/>
<dbReference type="OrthoDB" id="7207054at2"/>
<name>A0A0K4QT08_ECOLX</name>
<evidence type="ECO:0000259" key="2">
    <source>
        <dbReference type="Pfam" id="PF21001"/>
    </source>
</evidence>
<dbReference type="Pfam" id="PF07290">
    <property type="entry name" value="YqiJ_OB"/>
    <property type="match status" value="1"/>
</dbReference>
<sequence length="209" mass="23010">MILFSDYNTPYLFAISFVLLIGLLEIIAIICGHMLSGAIDAHLDHYDSITTGNISQALHYLHIGRLPALVVLCLLASFFGLIGILLQHVCIMVCQTPLTNLFVVPVSLLLATIAVHYIGKVIAPWLPRDHSSAITEEEYIGSMALITGHQATSGTPCEGKLTDQFGQIHYLLLEPEEGKTFNKGDRVLIICRLSATRYLAENNPWPNIL</sequence>
<reference evidence="3" key="2">
    <citation type="submission" date="2020-02" db="EMBL/GenBank/DDBJ databases">
        <authorList>
            <consortium name="NCBI Pathogen Detection Project"/>
        </authorList>
    </citation>
    <scope>NUCLEOTIDE SEQUENCE</scope>
    <source>
        <strain evidence="3">1839</strain>
    </source>
</reference>
<feature type="domain" description="Inner membrane protein YqiJ N-terminal" evidence="2">
    <location>
        <begin position="8"/>
        <end position="112"/>
    </location>
</feature>
<proteinExistence type="predicted"/>
<feature type="domain" description="Inner membrane protein YqiJ OB-fold" evidence="1">
    <location>
        <begin position="139"/>
        <end position="198"/>
    </location>
</feature>
<dbReference type="InterPro" id="IPR048376">
    <property type="entry name" value="YqiJ_N"/>
</dbReference>
<gene>
    <name evidence="3" type="ORF">GGB84_000114</name>
</gene>
<dbReference type="Pfam" id="PF21001">
    <property type="entry name" value="YqiJ_N"/>
    <property type="match status" value="1"/>
</dbReference>
<accession>A0A0K4QT08</accession>
<organism evidence="3">
    <name type="scientific">Escherichia coli</name>
    <dbReference type="NCBI Taxonomy" id="562"/>
    <lineage>
        <taxon>Bacteria</taxon>
        <taxon>Pseudomonadati</taxon>
        <taxon>Pseudomonadota</taxon>
        <taxon>Gammaproteobacteria</taxon>
        <taxon>Enterobacterales</taxon>
        <taxon>Enterobacteriaceae</taxon>
        <taxon>Escherichia</taxon>
    </lineage>
</organism>
<dbReference type="InterPro" id="IPR010840">
    <property type="entry name" value="YqiJ_OB"/>
</dbReference>
<comment type="caution">
    <text evidence="3">The sequence shown here is derived from an EMBL/GenBank/DDBJ whole genome shotgun (WGS) entry which is preliminary data.</text>
</comment>
<reference evidence="3" key="1">
    <citation type="journal article" date="2018" name="Genome Biol.">
        <title>SKESA: strategic k-mer extension for scrupulous assemblies.</title>
        <authorList>
            <person name="Souvorov A."/>
            <person name="Agarwala R."/>
            <person name="Lipman D.J."/>
        </authorList>
    </citation>
    <scope>NUCLEOTIDE SEQUENCE [LARGE SCALE GENOMIC DNA]</scope>
    <source>
        <strain evidence="3">1839</strain>
    </source>
</reference>
<protein>
    <submittedName>
        <fullName evidence="3">YqiJ family protein</fullName>
    </submittedName>
</protein>
<evidence type="ECO:0000313" key="3">
    <source>
        <dbReference type="EMBL" id="HAG5768551.1"/>
    </source>
</evidence>
<dbReference type="EMBL" id="DAAYTU010000001">
    <property type="protein sequence ID" value="HAG5768551.1"/>
    <property type="molecule type" value="Genomic_DNA"/>
</dbReference>